<reference evidence="17 18" key="1">
    <citation type="submission" date="2019-07" db="EMBL/GenBank/DDBJ databases">
        <title>Whole genome shotgun sequence of Enterococcus villorum NBRC 100699.</title>
        <authorList>
            <person name="Hosoyama A."/>
            <person name="Uohara A."/>
            <person name="Ohji S."/>
            <person name="Ichikawa N."/>
        </authorList>
    </citation>
    <scope>NUCLEOTIDE SEQUENCE [LARGE SCALE GENOMIC DNA]</scope>
    <source>
        <strain evidence="17 18">NBRC 100699</strain>
    </source>
</reference>
<dbReference type="GO" id="GO:0071266">
    <property type="term" value="P:'de novo' L-methionine biosynthetic process"/>
    <property type="evidence" value="ECO:0007669"/>
    <property type="project" value="UniProtKB-UniRule"/>
</dbReference>
<evidence type="ECO:0000256" key="1">
    <source>
        <dbReference type="ARBA" id="ARBA00005021"/>
    </source>
</evidence>
<dbReference type="InterPro" id="IPR005986">
    <property type="entry name" value="Asp_semialdehyde_DH_beta"/>
</dbReference>
<comment type="subunit">
    <text evidence="5 15">Homodimer.</text>
</comment>
<dbReference type="EMBL" id="BJWF01000016">
    <property type="protein sequence ID" value="GEL92175.1"/>
    <property type="molecule type" value="Genomic_DNA"/>
</dbReference>
<dbReference type="AlphaFoldDB" id="A0A511J2E3"/>
<dbReference type="GO" id="GO:0009097">
    <property type="term" value="P:isoleucine biosynthetic process"/>
    <property type="evidence" value="ECO:0007669"/>
    <property type="project" value="UniProtKB-UniRule"/>
</dbReference>
<dbReference type="PANTHER" id="PTHR46278">
    <property type="entry name" value="DEHYDROGENASE, PUTATIVE-RELATED"/>
    <property type="match status" value="1"/>
</dbReference>
<feature type="binding site" evidence="15">
    <location>
        <position position="392"/>
    </location>
    <ligand>
        <name>substrate</name>
    </ligand>
</feature>
<dbReference type="SUPFAM" id="SSF51735">
    <property type="entry name" value="NAD(P)-binding Rossmann-fold domains"/>
    <property type="match status" value="1"/>
</dbReference>
<dbReference type="GO" id="GO:0009088">
    <property type="term" value="P:threonine biosynthetic process"/>
    <property type="evidence" value="ECO:0007669"/>
    <property type="project" value="UniProtKB-UniRule"/>
</dbReference>
<dbReference type="SUPFAM" id="SSF51161">
    <property type="entry name" value="Trimeric LpxA-like enzymes"/>
    <property type="match status" value="1"/>
</dbReference>
<comment type="catalytic activity">
    <reaction evidence="14 15">
        <text>L-aspartate 4-semialdehyde + phosphate + NADP(+) = 4-phospho-L-aspartate + NADPH + H(+)</text>
        <dbReference type="Rhea" id="RHEA:24284"/>
        <dbReference type="ChEBI" id="CHEBI:15378"/>
        <dbReference type="ChEBI" id="CHEBI:43474"/>
        <dbReference type="ChEBI" id="CHEBI:57535"/>
        <dbReference type="ChEBI" id="CHEBI:57783"/>
        <dbReference type="ChEBI" id="CHEBI:58349"/>
        <dbReference type="ChEBI" id="CHEBI:537519"/>
        <dbReference type="EC" id="1.2.1.11"/>
    </reaction>
</comment>
<dbReference type="Pfam" id="PF08503">
    <property type="entry name" value="DapH_N"/>
    <property type="match status" value="1"/>
</dbReference>
<keyword evidence="8 15" id="KW-0791">Threonine biosynthesis</keyword>
<dbReference type="GO" id="GO:0051287">
    <property type="term" value="F:NAD binding"/>
    <property type="evidence" value="ECO:0007669"/>
    <property type="project" value="InterPro"/>
</dbReference>
<comment type="caution">
    <text evidence="17">The sequence shown here is derived from an EMBL/GenBank/DDBJ whole genome shotgun (WGS) entry which is preliminary data.</text>
</comment>
<feature type="binding site" evidence="15">
    <location>
        <position position="465"/>
    </location>
    <ligand>
        <name>substrate</name>
    </ligand>
</feature>
<keyword evidence="7 15" id="KW-0028">Amino-acid biosynthesis</keyword>
<evidence type="ECO:0000256" key="13">
    <source>
        <dbReference type="ARBA" id="ARBA00023167"/>
    </source>
</evidence>
<feature type="active site" description="Proton acceptor" evidence="15">
    <location>
        <position position="472"/>
    </location>
</feature>
<dbReference type="NCBIfam" id="NF011456">
    <property type="entry name" value="PRK14874.1"/>
    <property type="match status" value="1"/>
</dbReference>
<evidence type="ECO:0000256" key="12">
    <source>
        <dbReference type="ARBA" id="ARBA00023154"/>
    </source>
</evidence>
<proteinExistence type="inferred from homology"/>
<comment type="pathway">
    <text evidence="3 15">Amino-acid biosynthesis; L-threonine biosynthesis; L-threonine from L-aspartate: step 2/5.</text>
</comment>
<comment type="function">
    <text evidence="15">Catalyzes the NADPH-dependent formation of L-aspartate-semialdehyde (L-ASA) by the reductive dephosphorylation of L-aspartyl-4-phosphate.</text>
</comment>
<evidence type="ECO:0000256" key="7">
    <source>
        <dbReference type="ARBA" id="ARBA00022605"/>
    </source>
</evidence>
<evidence type="ECO:0000256" key="5">
    <source>
        <dbReference type="ARBA" id="ARBA00011738"/>
    </source>
</evidence>
<dbReference type="Gene3D" id="3.40.50.720">
    <property type="entry name" value="NAD(P)-binding Rossmann-like Domain"/>
    <property type="match status" value="1"/>
</dbReference>
<dbReference type="HAMAP" id="MF_02121">
    <property type="entry name" value="ASADH"/>
    <property type="match status" value="1"/>
</dbReference>
<comment type="caution">
    <text evidence="15">Lacks conserved residue(s) required for the propagation of feature annotation.</text>
</comment>
<dbReference type="CDD" id="cd02316">
    <property type="entry name" value="VcASADH2_like_N"/>
    <property type="match status" value="1"/>
</dbReference>
<sequence length="570" mass="62156">MDAQEIIQFIQKAEKKTPVKVYLNVTEPIEFEHGKVFGEGKSQIVFGDYNEIAPILQKESEKIIDIEIEVAARNSAVPLLDLKTMNARIEPGAIIRDQVSIGDHAVIMMGAIVNIGAVIGENTMIDMGAILGGRAMVGKNCHIGAGAVLAGVIEPASAKPVVVEDGVLVGANAVIVEGVHIGANAVVAAGAVVLRRCSSRYSRRGDTCTCFKNKRRSNEKKYRTNCCTTRIIERMKKMREIDTCIVGATGLVGQMMLKVLEEYDFPVGRLKLLASKRSVGKKCLFKDEEYTVEELTKTSFEGYDLALFSAGAGISQEFAPIAKERGLLVIDNSSAWREDPTIPLIVPEVNLIDHEMDRLIANPNCSTIQAVLPLKALQQTFGISRVNYSTYQAVSGSGQKGMEDLWATRNGQAPTLYPYDISQTVIPEIDVALENGYTKEEQKMMNETRKILHLPDLPVSATCVRVPIEVGHGVSIAVQLEEPFSIDAIQQCLQDFPGIQVVDDLPTHRYPTSVLAKGCDDVYVGRIRRDMAVENGVLLYTVADNVRKGAAANAVQIATALLPQLMEVAK</sequence>
<dbReference type="NCBIfam" id="TIGR03532">
    <property type="entry name" value="DapD_Ac"/>
    <property type="match status" value="1"/>
</dbReference>
<dbReference type="InterPro" id="IPR001451">
    <property type="entry name" value="Hexapep"/>
</dbReference>
<comment type="pathway">
    <text evidence="2 15">Amino-acid biosynthesis; L-lysine biosynthesis via DAP pathway; (S)-tetrahydrodipicolinate from L-aspartate: step 2/4.</text>
</comment>
<dbReference type="CDD" id="cd03350">
    <property type="entry name" value="LbH_THP_succinylT"/>
    <property type="match status" value="1"/>
</dbReference>
<feature type="domain" description="Semialdehyde dehydrogenase NAD-binding" evidence="16">
    <location>
        <begin position="242"/>
        <end position="357"/>
    </location>
</feature>
<dbReference type="InterPro" id="IPR036291">
    <property type="entry name" value="NAD(P)-bd_dom_sf"/>
</dbReference>
<dbReference type="InterPro" id="IPR012080">
    <property type="entry name" value="Asp_semialdehyde_DH"/>
</dbReference>
<dbReference type="Gene3D" id="3.30.360.10">
    <property type="entry name" value="Dihydrodipicolinate Reductase, domain 2"/>
    <property type="match status" value="1"/>
</dbReference>
<dbReference type="Pfam" id="PF00132">
    <property type="entry name" value="Hexapep"/>
    <property type="match status" value="1"/>
</dbReference>
<dbReference type="Proteomes" id="UP000321830">
    <property type="component" value="Unassembled WGS sequence"/>
</dbReference>
<dbReference type="GO" id="GO:0004073">
    <property type="term" value="F:aspartate-semialdehyde dehydrogenase activity"/>
    <property type="evidence" value="ECO:0007669"/>
    <property type="project" value="UniProtKB-UniRule"/>
</dbReference>
<evidence type="ECO:0000256" key="4">
    <source>
        <dbReference type="ARBA" id="ARBA00010584"/>
    </source>
</evidence>
<feature type="binding site" evidence="15">
    <location>
        <begin position="277"/>
        <end position="278"/>
    </location>
    <ligand>
        <name>NADP(+)</name>
        <dbReference type="ChEBI" id="CHEBI:58349"/>
    </ligand>
</feature>
<dbReference type="NCBIfam" id="TIGR01296">
    <property type="entry name" value="asd_B"/>
    <property type="match status" value="1"/>
</dbReference>
<feature type="active site" description="Acyl-thioester intermediate" evidence="15">
    <location>
        <position position="365"/>
    </location>
</feature>
<evidence type="ECO:0000256" key="11">
    <source>
        <dbReference type="ARBA" id="ARBA00023002"/>
    </source>
</evidence>
<dbReference type="GO" id="GO:0046983">
    <property type="term" value="F:protein dimerization activity"/>
    <property type="evidence" value="ECO:0007669"/>
    <property type="project" value="InterPro"/>
</dbReference>
<dbReference type="EC" id="1.2.1.11" evidence="6 15"/>
<dbReference type="UniPathway" id="UPA00050">
    <property type="reaction ID" value="UER00463"/>
</dbReference>
<evidence type="ECO:0000313" key="18">
    <source>
        <dbReference type="Proteomes" id="UP000321830"/>
    </source>
</evidence>
<dbReference type="UniPathway" id="UPA00034">
    <property type="reaction ID" value="UER00016"/>
</dbReference>
<evidence type="ECO:0000256" key="14">
    <source>
        <dbReference type="ARBA" id="ARBA00047891"/>
    </source>
</evidence>
<dbReference type="InterPro" id="IPR012280">
    <property type="entry name" value="Semialdhyde_DH_dimer_dom"/>
</dbReference>
<evidence type="ECO:0000256" key="3">
    <source>
        <dbReference type="ARBA" id="ARBA00005097"/>
    </source>
</evidence>
<comment type="similarity">
    <text evidence="4 15">Belongs to the aspartate-semialdehyde dehydrogenase family.</text>
</comment>
<evidence type="ECO:0000259" key="16">
    <source>
        <dbReference type="SMART" id="SM00859"/>
    </source>
</evidence>
<dbReference type="UniPathway" id="UPA00051">
    <property type="reaction ID" value="UER00464"/>
</dbReference>
<evidence type="ECO:0000256" key="9">
    <source>
        <dbReference type="ARBA" id="ARBA00022857"/>
    </source>
</evidence>
<organism evidence="17 18">
    <name type="scientific">Enterococcus villorum</name>
    <dbReference type="NCBI Taxonomy" id="112904"/>
    <lineage>
        <taxon>Bacteria</taxon>
        <taxon>Bacillati</taxon>
        <taxon>Bacillota</taxon>
        <taxon>Bacilli</taxon>
        <taxon>Lactobacillales</taxon>
        <taxon>Enterococcaceae</taxon>
        <taxon>Enterococcus</taxon>
    </lineage>
</organism>
<feature type="binding site" evidence="15">
    <location>
        <position position="337"/>
    </location>
    <ligand>
        <name>phosphate</name>
        <dbReference type="ChEBI" id="CHEBI:43474"/>
    </ligand>
</feature>
<dbReference type="CDD" id="cd18131">
    <property type="entry name" value="ASADH_C_bac_euk_like"/>
    <property type="match status" value="1"/>
</dbReference>
<evidence type="ECO:0000256" key="8">
    <source>
        <dbReference type="ARBA" id="ARBA00022697"/>
    </source>
</evidence>
<dbReference type="Pfam" id="PF02774">
    <property type="entry name" value="Semialdhyde_dhC"/>
    <property type="match status" value="1"/>
</dbReference>
<dbReference type="PANTHER" id="PTHR46278:SF2">
    <property type="entry name" value="ASPARTATE-SEMIALDEHYDE DEHYDROGENASE"/>
    <property type="match status" value="1"/>
</dbReference>
<evidence type="ECO:0000256" key="6">
    <source>
        <dbReference type="ARBA" id="ARBA00013120"/>
    </source>
</evidence>
<keyword evidence="11 15" id="KW-0560">Oxidoreductase</keyword>
<feature type="binding site" evidence="15">
    <location>
        <position position="545"/>
    </location>
    <ligand>
        <name>NADP(+)</name>
        <dbReference type="ChEBI" id="CHEBI:58349"/>
    </ligand>
</feature>
<comment type="pathway">
    <text evidence="1 15">Amino-acid biosynthesis; L-methionine biosynthesis via de novo pathway; L-homoserine from L-aspartate: step 2/3.</text>
</comment>
<keyword evidence="12 15" id="KW-0457">Lysine biosynthesis</keyword>
<evidence type="ECO:0000256" key="10">
    <source>
        <dbReference type="ARBA" id="ARBA00022915"/>
    </source>
</evidence>
<dbReference type="Pfam" id="PF14602">
    <property type="entry name" value="Hexapep_2"/>
    <property type="match status" value="1"/>
</dbReference>
<accession>A0A511J2E3</accession>
<dbReference type="GO" id="GO:0050661">
    <property type="term" value="F:NADP binding"/>
    <property type="evidence" value="ECO:0007669"/>
    <property type="project" value="UniProtKB-UniRule"/>
</dbReference>
<dbReference type="Gene3D" id="3.30.70.250">
    <property type="entry name" value="Malonyl-CoA ACP transacylase, ACP-binding"/>
    <property type="match status" value="1"/>
</dbReference>
<dbReference type="InterPro" id="IPR019873">
    <property type="entry name" value="DapH"/>
</dbReference>
<dbReference type="SMART" id="SM00859">
    <property type="entry name" value="Semialdhyde_dh"/>
    <property type="match status" value="1"/>
</dbReference>
<dbReference type="Pfam" id="PF01118">
    <property type="entry name" value="Semialdhyde_dh"/>
    <property type="match status" value="1"/>
</dbReference>
<dbReference type="GO" id="GO:0047200">
    <property type="term" value="F:tetrahydrodipicolinate N-acetyltransferase activity"/>
    <property type="evidence" value="ECO:0007669"/>
    <property type="project" value="UniProtKB-UniRule"/>
</dbReference>
<dbReference type="InterPro" id="IPR011004">
    <property type="entry name" value="Trimer_LpxA-like_sf"/>
</dbReference>
<dbReference type="Gene3D" id="2.160.10.10">
    <property type="entry name" value="Hexapeptide repeat proteins"/>
    <property type="match status" value="1"/>
</dbReference>
<protein>
    <recommendedName>
        <fullName evidence="6 15">Aspartate-semialdehyde dehydrogenase</fullName>
        <shortName evidence="15">ASA dehydrogenase</shortName>
        <shortName evidence="15">ASADH</shortName>
        <ecNumber evidence="6 15">1.2.1.11</ecNumber>
    </recommendedName>
    <alternativeName>
        <fullName evidence="15">Aspartate-beta-semialdehyde dehydrogenase</fullName>
    </alternativeName>
</protein>
<evidence type="ECO:0000313" key="17">
    <source>
        <dbReference type="EMBL" id="GEL92175.1"/>
    </source>
</evidence>
<keyword evidence="9 15" id="KW-0521">NADP</keyword>
<evidence type="ECO:0000256" key="2">
    <source>
        <dbReference type="ARBA" id="ARBA00005076"/>
    </source>
</evidence>
<feature type="binding site" evidence="15">
    <location>
        <begin position="249"/>
        <end position="252"/>
    </location>
    <ligand>
        <name>NADP(+)</name>
        <dbReference type="ChEBI" id="CHEBI:58349"/>
    </ligand>
</feature>
<keyword evidence="13 15" id="KW-0486">Methionine biosynthesis</keyword>
<dbReference type="GO" id="GO:0019877">
    <property type="term" value="P:diaminopimelate biosynthetic process"/>
    <property type="evidence" value="ECO:0007669"/>
    <property type="project" value="UniProtKB-UniRule"/>
</dbReference>
<dbReference type="SUPFAM" id="SSF55347">
    <property type="entry name" value="Glyceraldehyde-3-phosphate dehydrogenase-like, C-terminal domain"/>
    <property type="match status" value="1"/>
</dbReference>
<name>A0A511J2E3_9ENTE</name>
<dbReference type="GO" id="GO:0009089">
    <property type="term" value="P:lysine biosynthetic process via diaminopimelate"/>
    <property type="evidence" value="ECO:0007669"/>
    <property type="project" value="UniProtKB-UniRule"/>
</dbReference>
<evidence type="ECO:0000256" key="15">
    <source>
        <dbReference type="HAMAP-Rule" id="MF_02121"/>
    </source>
</evidence>
<keyword evidence="10 15" id="KW-0220">Diaminopimelate biosynthesis</keyword>
<dbReference type="InterPro" id="IPR000534">
    <property type="entry name" value="Semialdehyde_DH_NAD-bd"/>
</dbReference>
<gene>
    <name evidence="15" type="primary">asd</name>
    <name evidence="17" type="ORF">EVI01_15120</name>
</gene>
<dbReference type="InterPro" id="IPR013710">
    <property type="entry name" value="DapH_N"/>
</dbReference>
<feature type="binding site" evidence="15">
    <location>
        <begin position="395"/>
        <end position="396"/>
    </location>
    <ligand>
        <name>NADP(+)</name>
        <dbReference type="ChEBI" id="CHEBI:58349"/>
    </ligand>
</feature>